<dbReference type="Proteomes" id="UP001500540">
    <property type="component" value="Unassembled WGS sequence"/>
</dbReference>
<reference evidence="4" key="1">
    <citation type="journal article" date="2019" name="Int. J. Syst. Evol. Microbiol.">
        <title>The Global Catalogue of Microorganisms (GCM) 10K type strain sequencing project: providing services to taxonomists for standard genome sequencing and annotation.</title>
        <authorList>
            <consortium name="The Broad Institute Genomics Platform"/>
            <consortium name="The Broad Institute Genome Sequencing Center for Infectious Disease"/>
            <person name="Wu L."/>
            <person name="Ma J."/>
        </authorList>
    </citation>
    <scope>NUCLEOTIDE SEQUENCE [LARGE SCALE GENOMIC DNA]</scope>
    <source>
        <strain evidence="4">JCM 16950</strain>
    </source>
</reference>
<gene>
    <name evidence="3" type="ORF">GCM10022240_01360</name>
</gene>
<evidence type="ECO:0000256" key="1">
    <source>
        <dbReference type="ARBA" id="ARBA00004684"/>
    </source>
</evidence>
<dbReference type="SFLD" id="SFLDG01018">
    <property type="entry name" value="Squalene/Phytoene_Synthase_Lik"/>
    <property type="match status" value="1"/>
</dbReference>
<dbReference type="RefSeq" id="WP_344779489.1">
    <property type="nucleotide sequence ID" value="NZ_BAABAF010000001.1"/>
</dbReference>
<dbReference type="InterPro" id="IPR002060">
    <property type="entry name" value="Squ/phyt_synthse"/>
</dbReference>
<dbReference type="SFLD" id="SFLDG01212">
    <property type="entry name" value="Phytoene_synthase_like"/>
    <property type="match status" value="1"/>
</dbReference>
<keyword evidence="2" id="KW-0808">Transferase</keyword>
<name>A0ABP7G2F1_9MICO</name>
<comment type="caution">
    <text evidence="3">The sequence shown here is derived from an EMBL/GenBank/DDBJ whole genome shotgun (WGS) entry which is preliminary data.</text>
</comment>
<protein>
    <submittedName>
        <fullName evidence="3">Squalene/phytoene synthase family protein</fullName>
    </submittedName>
</protein>
<accession>A0ABP7G2F1</accession>
<dbReference type="Pfam" id="PF00494">
    <property type="entry name" value="SQS_PSY"/>
    <property type="match status" value="1"/>
</dbReference>
<sequence length="297" mass="32156">MVTGTTAVTDLTQYTRCAQRSAAGVIGAYSTSFGMATYLFDRVTRTHVRSIYALVRVADEIVDGAAAEAGLDPRAQRILLDALESETAQAVAGGYSANLVVHAFAHTAREAGIDDTVIAPFFASMRRDVTCTEYTAPEVADYIHGSAEVVGLMCLSAFLIHDAVDAATRRRLEEGARRLGAAFQKVNFLRDLSADWESLGRGYFPGIRPDELSEADKHRILNDIDADLNVAAAAIADLPPGCRAAVTAAHALFSALSRRLRTTDADRLLSTRVRVSNLHKLTILVRARLGVRPRRMP</sequence>
<dbReference type="Gene3D" id="1.10.600.10">
    <property type="entry name" value="Farnesyl Diphosphate Synthase"/>
    <property type="match status" value="1"/>
</dbReference>
<dbReference type="InterPro" id="IPR019845">
    <property type="entry name" value="Squalene/phytoene_synthase_CS"/>
</dbReference>
<dbReference type="InterPro" id="IPR044843">
    <property type="entry name" value="Trans_IPPS_bact-type"/>
</dbReference>
<dbReference type="SFLD" id="SFLDS00005">
    <property type="entry name" value="Isoprenoid_Synthase_Type_I"/>
    <property type="match status" value="1"/>
</dbReference>
<evidence type="ECO:0000256" key="2">
    <source>
        <dbReference type="ARBA" id="ARBA00022679"/>
    </source>
</evidence>
<dbReference type="InterPro" id="IPR008949">
    <property type="entry name" value="Isoprenoid_synthase_dom_sf"/>
</dbReference>
<dbReference type="EMBL" id="BAABAF010000001">
    <property type="protein sequence ID" value="GAA3751976.1"/>
    <property type="molecule type" value="Genomic_DNA"/>
</dbReference>
<dbReference type="PROSITE" id="PS01045">
    <property type="entry name" value="SQUALEN_PHYTOEN_SYN_2"/>
    <property type="match status" value="1"/>
</dbReference>
<evidence type="ECO:0000313" key="4">
    <source>
        <dbReference type="Proteomes" id="UP001500540"/>
    </source>
</evidence>
<organism evidence="3 4">
    <name type="scientific">Microbacterium kribbense</name>
    <dbReference type="NCBI Taxonomy" id="433645"/>
    <lineage>
        <taxon>Bacteria</taxon>
        <taxon>Bacillati</taxon>
        <taxon>Actinomycetota</taxon>
        <taxon>Actinomycetes</taxon>
        <taxon>Micrococcales</taxon>
        <taxon>Microbacteriaceae</taxon>
        <taxon>Microbacterium</taxon>
    </lineage>
</organism>
<keyword evidence="4" id="KW-1185">Reference proteome</keyword>
<proteinExistence type="predicted"/>
<dbReference type="PANTHER" id="PTHR31480">
    <property type="entry name" value="BIFUNCTIONAL LYCOPENE CYCLASE/PHYTOENE SYNTHASE"/>
    <property type="match status" value="1"/>
</dbReference>
<dbReference type="SUPFAM" id="SSF48576">
    <property type="entry name" value="Terpenoid synthases"/>
    <property type="match status" value="1"/>
</dbReference>
<evidence type="ECO:0000313" key="3">
    <source>
        <dbReference type="EMBL" id="GAA3751976.1"/>
    </source>
</evidence>
<comment type="pathway">
    <text evidence="1">Carotenoid biosynthesis; phytoene biosynthesis.</text>
</comment>